<reference evidence="1 2" key="1">
    <citation type="journal article" date="2011" name="J. Bacteriol.">
        <title>Genome of Streptococcus oralis strain Uo5.</title>
        <authorList>
            <person name="Reichmann P."/>
            <person name="Nuhn M."/>
            <person name="Denapaite D."/>
            <person name="Bruckner R."/>
            <person name="Henrich B."/>
            <person name="Maurer P."/>
            <person name="Rieger M."/>
            <person name="Klages S."/>
            <person name="Reinhard R."/>
            <person name="Hakenbeck R."/>
        </authorList>
    </citation>
    <scope>NUCLEOTIDE SEQUENCE [LARGE SCALE GENOMIC DNA]</scope>
    <source>
        <strain evidence="1 2">Uo5</strain>
    </source>
</reference>
<accession>F2QGV3</accession>
<name>F2QGV3_STROU</name>
<evidence type="ECO:0000313" key="2">
    <source>
        <dbReference type="Proteomes" id="UP000008131"/>
    </source>
</evidence>
<gene>
    <name evidence="1" type="ordered locus">SOR_0278</name>
</gene>
<proteinExistence type="predicted"/>
<sequence>MLALASVFCYDKGVFRAGCNSRPAVTLTSYFGLLFVVLSRYTQVLSSTATPRLIQNILVKEVRERKLMWCDSTTDSIVWMGEDERMALSVLMSL</sequence>
<dbReference type="AlphaFoldDB" id="F2QGV3"/>
<dbReference type="Proteomes" id="UP000008131">
    <property type="component" value="Chromosome"/>
</dbReference>
<organism evidence="1 2">
    <name type="scientific">Streptococcus oralis (strain Uo5)</name>
    <dbReference type="NCBI Taxonomy" id="927666"/>
    <lineage>
        <taxon>Bacteria</taxon>
        <taxon>Bacillati</taxon>
        <taxon>Bacillota</taxon>
        <taxon>Bacilli</taxon>
        <taxon>Lactobacillales</taxon>
        <taxon>Streptococcaceae</taxon>
        <taxon>Streptococcus</taxon>
    </lineage>
</organism>
<dbReference type="KEGG" id="sor:SOR_0278"/>
<dbReference type="EMBL" id="FR720602">
    <property type="protein sequence ID" value="CBY99964.1"/>
    <property type="molecule type" value="Genomic_DNA"/>
</dbReference>
<protein>
    <submittedName>
        <fullName evidence="1">Uncharacterized protein</fullName>
    </submittedName>
</protein>
<evidence type="ECO:0000313" key="1">
    <source>
        <dbReference type="EMBL" id="CBY99964.1"/>
    </source>
</evidence>
<dbReference type="HOGENOM" id="CLU_2384945_0_0_9"/>